<dbReference type="GO" id="GO:0005634">
    <property type="term" value="C:nucleus"/>
    <property type="evidence" value="ECO:0007669"/>
    <property type="project" value="TreeGrafter"/>
</dbReference>
<accession>A0AAV8YA54</accession>
<gene>
    <name evidence="2" type="ORF">NQ318_017050</name>
</gene>
<dbReference type="GO" id="GO:0003677">
    <property type="term" value="F:DNA binding"/>
    <property type="evidence" value="ECO:0007669"/>
    <property type="project" value="TreeGrafter"/>
</dbReference>
<dbReference type="AlphaFoldDB" id="A0AAV8YA54"/>
<reference evidence="2" key="1">
    <citation type="journal article" date="2023" name="Insect Mol. Biol.">
        <title>Genome sequencing provides insights into the evolution of gene families encoding plant cell wall-degrading enzymes in longhorned beetles.</title>
        <authorList>
            <person name="Shin N.R."/>
            <person name="Okamura Y."/>
            <person name="Kirsch R."/>
            <person name="Pauchet Y."/>
        </authorList>
    </citation>
    <scope>NUCLEOTIDE SEQUENCE</scope>
    <source>
        <strain evidence="2">AMC_N1</strain>
    </source>
</reference>
<dbReference type="PANTHER" id="PTHR19303:SF71">
    <property type="entry name" value="ZINC FINGER PHD-TYPE DOMAIN-CONTAINING PROTEIN"/>
    <property type="match status" value="1"/>
</dbReference>
<evidence type="ECO:0000313" key="2">
    <source>
        <dbReference type="EMBL" id="KAJ8947778.1"/>
    </source>
</evidence>
<feature type="domain" description="DDE-1" evidence="1">
    <location>
        <begin position="276"/>
        <end position="328"/>
    </location>
</feature>
<evidence type="ECO:0000313" key="3">
    <source>
        <dbReference type="Proteomes" id="UP001162162"/>
    </source>
</evidence>
<evidence type="ECO:0000259" key="1">
    <source>
        <dbReference type="Pfam" id="PF03184"/>
    </source>
</evidence>
<dbReference type="Proteomes" id="UP001162162">
    <property type="component" value="Unassembled WGS sequence"/>
</dbReference>
<keyword evidence="3" id="KW-1185">Reference proteome</keyword>
<comment type="caution">
    <text evidence="2">The sequence shown here is derived from an EMBL/GenBank/DDBJ whole genome shotgun (WGS) entry which is preliminary data.</text>
</comment>
<dbReference type="Pfam" id="PF03184">
    <property type="entry name" value="DDE_1"/>
    <property type="match status" value="2"/>
</dbReference>
<feature type="domain" description="DDE-1" evidence="1">
    <location>
        <begin position="215"/>
        <end position="271"/>
    </location>
</feature>
<dbReference type="EMBL" id="JAPWTK010000152">
    <property type="protein sequence ID" value="KAJ8947778.1"/>
    <property type="molecule type" value="Genomic_DNA"/>
</dbReference>
<protein>
    <recommendedName>
        <fullName evidence="1">DDE-1 domain-containing protein</fullName>
    </recommendedName>
</protein>
<organism evidence="2 3">
    <name type="scientific">Aromia moschata</name>
    <dbReference type="NCBI Taxonomy" id="1265417"/>
    <lineage>
        <taxon>Eukaryota</taxon>
        <taxon>Metazoa</taxon>
        <taxon>Ecdysozoa</taxon>
        <taxon>Arthropoda</taxon>
        <taxon>Hexapoda</taxon>
        <taxon>Insecta</taxon>
        <taxon>Pterygota</taxon>
        <taxon>Neoptera</taxon>
        <taxon>Endopterygota</taxon>
        <taxon>Coleoptera</taxon>
        <taxon>Polyphaga</taxon>
        <taxon>Cucujiformia</taxon>
        <taxon>Chrysomeloidea</taxon>
        <taxon>Cerambycidae</taxon>
        <taxon>Cerambycinae</taxon>
        <taxon>Callichromatini</taxon>
        <taxon>Aromia</taxon>
    </lineage>
</organism>
<dbReference type="InterPro" id="IPR004875">
    <property type="entry name" value="DDE_SF_endonuclease_dom"/>
</dbReference>
<dbReference type="PANTHER" id="PTHR19303">
    <property type="entry name" value="TRANSPOSON"/>
    <property type="match status" value="1"/>
</dbReference>
<dbReference type="InterPro" id="IPR050863">
    <property type="entry name" value="CenT-Element_Derived"/>
</dbReference>
<name>A0AAV8YA54_9CUCU</name>
<sequence>MARKLLTSARTLALRTVVRFSNHNYTEIIKMEETIALVSYNFVIRAIKNDGKTIRETARTFNIPESTLRKYKSPSGRSWHQSPRLGRQPGFRRLVFRYAEANNIRHKFNREKGLAGIDWLYGFLKRTPEITLRQPEGTSLNRIASFIKEAVQTFYSNLRTLMEKIKFKAKRIFNVDETGITTVQTKCPKVYGPKGAKKVGTANSGERGRTIIGVFCVSASGNYVPPMLIYPRKRMAATLQQNGPIGASFTCSKNGWINSELFVEWLKHFEQHAYNFCKEKHIHMVSLPPHTSDNLQPLDVTFFSPLKNALYREYDIYLVTTGHQKITEYDVSELLNKAFMKVATMEKAVSGFRTSGIFPLNPDRFSEDDFCSRKSSEGFRSRR</sequence>
<proteinExistence type="predicted"/>